<sequence>MITFIEAFSLSLFMSTWQFYDKLISPNTLYHNGSELNNTYDKNFGRILNERRIKNTDLKERIKTFLDEDDNTVAEKLNALVNDEEFRKQMNVFIREDFSQEGCNEFIPDKPSKEHFNILNRNNNLEKNPFLISPNTNHNNQDYSDPFKFCNNLEEFFDQLKIQKDREEEQFEELKHDQEYKKKRNTIKGKVDSNEKLTEELKGNVYYTTKPLHEVEYDSVFTLAHNEHLEESPDYYTNNRIVKPQYASVSSTIARKENSAHELDLLNSRNDISYCNSRYVCRRPRGHRQFLSSSQKYKSLIPSSPTSFGVFSGMAICSAFNPVSAFLFPVFSSLALVSFLGYFQKRSRNFLKSNKFSFRNIEYHRGYVKPIRYTH</sequence>
<evidence type="ECO:0008006" key="5">
    <source>
        <dbReference type="Google" id="ProtNLM"/>
    </source>
</evidence>
<comment type="caution">
    <text evidence="3">The sequence shown here is derived from an EMBL/GenBank/DDBJ whole genome shotgun (WGS) entry which is preliminary data.</text>
</comment>
<feature type="coiled-coil region" evidence="1">
    <location>
        <begin position="150"/>
        <end position="177"/>
    </location>
</feature>
<dbReference type="VEuPathDB" id="PlasmoDB:PKNOH_S140218100"/>
<reference evidence="3 4" key="1">
    <citation type="submission" date="2017-05" db="EMBL/GenBank/DDBJ databases">
        <title>PacBio assembly of a Plasmodium knowlesi genome sequence with Hi-C correction and manual annotation of the SICAvar gene family.</title>
        <authorList>
            <person name="Lapp S.A."/>
            <person name="Geraldo J.A."/>
            <person name="Chien J.-T."/>
            <person name="Ay F."/>
            <person name="Pakala S.B."/>
            <person name="Batugedara G."/>
            <person name="Humphrey J.C."/>
            <person name="Debarry J.D."/>
            <person name="Le Roch K.G."/>
            <person name="Galinski M.R."/>
            <person name="Kissinger J.C."/>
        </authorList>
    </citation>
    <scope>NUCLEOTIDE SEQUENCE [LARGE SCALE GENOMIC DNA]</scope>
    <source>
        <strain evidence="4">Malayan Strain Pk1 (A+)</strain>
    </source>
</reference>
<evidence type="ECO:0000256" key="2">
    <source>
        <dbReference type="SAM" id="Phobius"/>
    </source>
</evidence>
<dbReference type="EMBL" id="NETL01000028">
    <property type="protein sequence ID" value="OTN63624.1"/>
    <property type="molecule type" value="Genomic_DNA"/>
</dbReference>
<name>A0A1Y3DGG8_PLAKN</name>
<accession>A0A1Y3DGG8</accession>
<feature type="transmembrane region" description="Helical" evidence="2">
    <location>
        <begin position="323"/>
        <end position="343"/>
    </location>
</feature>
<keyword evidence="2" id="KW-0472">Membrane</keyword>
<evidence type="ECO:0000256" key="1">
    <source>
        <dbReference type="SAM" id="Coils"/>
    </source>
</evidence>
<keyword evidence="1" id="KW-0175">Coiled coil</keyword>
<dbReference type="OrthoDB" id="386050at2759"/>
<keyword evidence="2" id="KW-1133">Transmembrane helix</keyword>
<evidence type="ECO:0000313" key="4">
    <source>
        <dbReference type="Proteomes" id="UP000195012"/>
    </source>
</evidence>
<keyword evidence="2" id="KW-0812">Transmembrane</keyword>
<organism evidence="3 4">
    <name type="scientific">Plasmodium knowlesi</name>
    <dbReference type="NCBI Taxonomy" id="5850"/>
    <lineage>
        <taxon>Eukaryota</taxon>
        <taxon>Sar</taxon>
        <taxon>Alveolata</taxon>
        <taxon>Apicomplexa</taxon>
        <taxon>Aconoidasida</taxon>
        <taxon>Haemosporida</taxon>
        <taxon>Plasmodiidae</taxon>
        <taxon>Plasmodium</taxon>
        <taxon>Plasmodium (Plasmodium)</taxon>
    </lineage>
</organism>
<dbReference type="Proteomes" id="UP000195012">
    <property type="component" value="Unassembled WGS sequence"/>
</dbReference>
<dbReference type="AlphaFoldDB" id="A0A1Y3DGG8"/>
<protein>
    <recommendedName>
        <fullName evidence="5">Pv-fam-d protein</fullName>
    </recommendedName>
</protein>
<dbReference type="VEuPathDB" id="PlasmoDB:PKNH_1401000"/>
<evidence type="ECO:0000313" key="3">
    <source>
        <dbReference type="EMBL" id="OTN63624.1"/>
    </source>
</evidence>
<dbReference type="VEuPathDB" id="PlasmoDB:PKA1H_140005900"/>
<gene>
    <name evidence="3" type="ORF">PKNOH_S140218100</name>
</gene>
<proteinExistence type="predicted"/>